<gene>
    <name evidence="1" type="ORF">ABA45_01850</name>
</gene>
<dbReference type="Gene3D" id="3.90.79.10">
    <property type="entry name" value="Nucleoside Triphosphate Pyrophosphohydrolase"/>
    <property type="match status" value="1"/>
</dbReference>
<accession>A0A0H4HX95</accession>
<sequence>MVVTLDFICLRLNPESGLPEVMLQERQKGPESGRFALVGGWIWEEPASDGGSSDETLGDAVTRILKGKVGFLPSHLEKLPPEGSVTRDASLGWSVTIPFLCLFNRPDMAELDQQDGIKWEPIESILAGEYPLPFDHRKLVNIAYEAFLNKIKYSSLLLYLLPEKVAVRQIVEAYDIFGICVKKQTVFSRWVNTGLLAETGEKRSMAAKGQPSKLYGLEEESLSYFDSEIGKSYNKALSAARS</sequence>
<dbReference type="AlphaFoldDB" id="A0A0H4HX95"/>
<organism evidence="1 2">
    <name type="scientific">Marinobacter psychrophilus</name>
    <dbReference type="NCBI Taxonomy" id="330734"/>
    <lineage>
        <taxon>Bacteria</taxon>
        <taxon>Pseudomonadati</taxon>
        <taxon>Pseudomonadota</taxon>
        <taxon>Gammaproteobacteria</taxon>
        <taxon>Pseudomonadales</taxon>
        <taxon>Marinobacteraceae</taxon>
        <taxon>Marinobacter</taxon>
    </lineage>
</organism>
<dbReference type="KEGG" id="mpq:ABA45_01850"/>
<dbReference type="SUPFAM" id="SSF55811">
    <property type="entry name" value="Nudix"/>
    <property type="match status" value="1"/>
</dbReference>
<dbReference type="Proteomes" id="UP000036406">
    <property type="component" value="Chromosome"/>
</dbReference>
<evidence type="ECO:0000313" key="2">
    <source>
        <dbReference type="Proteomes" id="UP000036406"/>
    </source>
</evidence>
<dbReference type="PATRIC" id="fig|330734.3.peg.405"/>
<dbReference type="Gene3D" id="1.10.10.10">
    <property type="entry name" value="Winged helix-like DNA-binding domain superfamily/Winged helix DNA-binding domain"/>
    <property type="match status" value="1"/>
</dbReference>
<dbReference type="STRING" id="330734.ABA45_01850"/>
<name>A0A0H4HX95_9GAMM</name>
<evidence type="ECO:0000313" key="1">
    <source>
        <dbReference type="EMBL" id="AKO51324.1"/>
    </source>
</evidence>
<dbReference type="PANTHER" id="PTHR43736">
    <property type="entry name" value="ADP-RIBOSE PYROPHOSPHATASE"/>
    <property type="match status" value="1"/>
</dbReference>
<proteinExistence type="predicted"/>
<dbReference type="InterPro" id="IPR015797">
    <property type="entry name" value="NUDIX_hydrolase-like_dom_sf"/>
</dbReference>
<protein>
    <submittedName>
        <fullName evidence="1">ADP-ribose pyrophosphatase</fullName>
    </submittedName>
</protein>
<dbReference type="RefSeq" id="WP_048384024.1">
    <property type="nucleotide sequence ID" value="NZ_CP011494.1"/>
</dbReference>
<dbReference type="InterPro" id="IPR036388">
    <property type="entry name" value="WH-like_DNA-bd_sf"/>
</dbReference>
<dbReference type="PANTHER" id="PTHR43736:SF4">
    <property type="entry name" value="SLR1690 PROTEIN"/>
    <property type="match status" value="1"/>
</dbReference>
<keyword evidence="2" id="KW-1185">Reference proteome</keyword>
<reference evidence="1 2" key="1">
    <citation type="submission" date="2015-05" db="EMBL/GenBank/DDBJ databases">
        <title>Complete genome of Marinobacter psychrophilus strain 20041T isolated from sea-ice of the Canadian Basin.</title>
        <authorList>
            <person name="Song L."/>
            <person name="Ren L."/>
            <person name="Yu Y."/>
            <person name="Wang X."/>
        </authorList>
    </citation>
    <scope>NUCLEOTIDE SEQUENCE [LARGE SCALE GENOMIC DNA]</scope>
    <source>
        <strain evidence="1 2">20041</strain>
    </source>
</reference>
<dbReference type="EMBL" id="CP011494">
    <property type="protein sequence ID" value="AKO51324.1"/>
    <property type="molecule type" value="Genomic_DNA"/>
</dbReference>